<evidence type="ECO:0000256" key="1">
    <source>
        <dbReference type="ARBA" id="ARBA00006436"/>
    </source>
</evidence>
<evidence type="ECO:0000259" key="2">
    <source>
        <dbReference type="Pfam" id="PF03981"/>
    </source>
</evidence>
<protein>
    <recommendedName>
        <fullName evidence="2">Ubiquinol-cytochrome c chaperone domain-containing protein</fullName>
    </recommendedName>
</protein>
<organism evidence="3 4">
    <name type="scientific">Pseudomonas citronellolis</name>
    <dbReference type="NCBI Taxonomy" id="53408"/>
    <lineage>
        <taxon>Bacteria</taxon>
        <taxon>Pseudomonadati</taxon>
        <taxon>Pseudomonadota</taxon>
        <taxon>Gammaproteobacteria</taxon>
        <taxon>Pseudomonadales</taxon>
        <taxon>Pseudomonadaceae</taxon>
        <taxon>Pseudomonas</taxon>
    </lineage>
</organism>
<dbReference type="Pfam" id="PF03981">
    <property type="entry name" value="Ubiq_cyt_C_chap"/>
    <property type="match status" value="1"/>
</dbReference>
<dbReference type="InterPro" id="IPR021150">
    <property type="entry name" value="Ubiq_cyt_c_chap"/>
</dbReference>
<name>A0A1A9K5F1_9PSED</name>
<evidence type="ECO:0000313" key="3">
    <source>
        <dbReference type="EMBL" id="ANI12782.1"/>
    </source>
</evidence>
<accession>A0A1A9K5F1</accession>
<dbReference type="Proteomes" id="UP000077748">
    <property type="component" value="Chromosome"/>
</dbReference>
<gene>
    <name evidence="3" type="ORF">A9C11_01795</name>
</gene>
<dbReference type="AlphaFoldDB" id="A0A1A9K5F1"/>
<dbReference type="RefSeq" id="WP_064581684.1">
    <property type="nucleotide sequence ID" value="NZ_CP015878.1"/>
</dbReference>
<comment type="similarity">
    <text evidence="1">Belongs to the UPF0174 family.</text>
</comment>
<dbReference type="EMBL" id="CP015878">
    <property type="protein sequence ID" value="ANI12782.1"/>
    <property type="molecule type" value="Genomic_DNA"/>
</dbReference>
<sequence>MAIIHDADLADVLLSASSDDIRLLIDVITDNGNGRISLSSSVCRQLSAAKEGVVGEFERGMVAEELTRFGGNSLMNLFRGGSGVPYKELLSDVASHVGVSKESTGDCARMEMAIITKVFEQSIGRMSEEDKATFFESLGASYRSGMGPVALAALITSLSASGMTSYGLAAMVASATMSSLVGRGVALAGGATLGRGLSVLAGPVGWAIAGIWTAFDLASPAYRVTLPCVIQIGHMRQKMLLKPECPGCRASVRPGSNFCGNCGTRLVDR</sequence>
<proteinExistence type="inferred from homology"/>
<reference evidence="3 4" key="1">
    <citation type="submission" date="2016-05" db="EMBL/GenBank/DDBJ databases">
        <title>Genome Sequence of Pseudomonas citronellolis Strain SJTE-3, an Estrogens and Persistent Organic Pollutants degradation strain.</title>
        <authorList>
            <person name="Liang R."/>
        </authorList>
    </citation>
    <scope>NUCLEOTIDE SEQUENCE [LARGE SCALE GENOMIC DNA]</scope>
    <source>
        <strain evidence="3 4">SJTE-3</strain>
    </source>
</reference>
<feature type="domain" description="Ubiquinol-cytochrome c chaperone" evidence="2">
    <location>
        <begin position="67"/>
        <end position="225"/>
    </location>
</feature>
<evidence type="ECO:0000313" key="4">
    <source>
        <dbReference type="Proteomes" id="UP000077748"/>
    </source>
</evidence>